<dbReference type="Gene3D" id="3.30.70.270">
    <property type="match status" value="1"/>
</dbReference>
<feature type="compositionally biased region" description="Polar residues" evidence="1">
    <location>
        <begin position="86"/>
        <end position="96"/>
    </location>
</feature>
<dbReference type="SUPFAM" id="SSF56672">
    <property type="entry name" value="DNA/RNA polymerases"/>
    <property type="match status" value="1"/>
</dbReference>
<comment type="caution">
    <text evidence="2">The sequence shown here is derived from an EMBL/GenBank/DDBJ whole genome shotgun (WGS) entry which is preliminary data.</text>
</comment>
<sequence length="506" mass="58345">MEYLVNISKRRAFWSLNEDILKITVLSFNMPYPSRKIRSIHACIHQRPQRKQAQYAVSRKDSYAVLEIRNEYNIMKDIKHGPYSKKPQNTVSNPLDTSIHAEDPHTIDHDKPVESDVVLTNDQPQEATEPLAQPSNKTLMPPIPFPQRLRKEQEEAQHKKFLEDLRHLYINLPFIKALAQMPKYAKFLKGLLINKARLKQACTITMNERAGKSIDQSDQDECEPVECNNHNKSDKSIWCIECINTPNSVHQETAKPVELEKEHLYSASTNEIDEKKPKLEYLPNHLEYAYLYSDKSFPIIISSKLSDKEKSSLLQVLEKQKGAIPWKMSDIKGSQDGEFALIIANLMMQLERINFLFPLSIRCWNVYAGINTTDFLIDSLDSFKFQSPLKRCMTSIFHDMVDDFMEVFMDDFSVFGNSFDCCIANLDRMLAICEETNLVLNWEEVHFMVKEGIVLGHKISGAGIEVDRAKIDDAKPRLIRWVLLLQGFDIEIKDKRGAENLAANHL</sequence>
<dbReference type="InterPro" id="IPR043128">
    <property type="entry name" value="Rev_trsase/Diguanyl_cyclase"/>
</dbReference>
<proteinExistence type="predicted"/>
<evidence type="ECO:0000313" key="2">
    <source>
        <dbReference type="EMBL" id="GEU60813.1"/>
    </source>
</evidence>
<feature type="compositionally biased region" description="Basic and acidic residues" evidence="1">
    <location>
        <begin position="99"/>
        <end position="110"/>
    </location>
</feature>
<dbReference type="InterPro" id="IPR043502">
    <property type="entry name" value="DNA/RNA_pol_sf"/>
</dbReference>
<accession>A0A6L2LGA3</accession>
<dbReference type="InterPro" id="IPR053134">
    <property type="entry name" value="RNA-dir_DNA_polymerase"/>
</dbReference>
<gene>
    <name evidence="2" type="ORF">Tci_032791</name>
</gene>
<dbReference type="PANTHER" id="PTHR24559:SF444">
    <property type="entry name" value="REVERSE TRANSCRIPTASE DOMAIN-CONTAINING PROTEIN"/>
    <property type="match status" value="1"/>
</dbReference>
<organism evidence="2">
    <name type="scientific">Tanacetum cinerariifolium</name>
    <name type="common">Dalmatian daisy</name>
    <name type="synonym">Chrysanthemum cinerariifolium</name>
    <dbReference type="NCBI Taxonomy" id="118510"/>
    <lineage>
        <taxon>Eukaryota</taxon>
        <taxon>Viridiplantae</taxon>
        <taxon>Streptophyta</taxon>
        <taxon>Embryophyta</taxon>
        <taxon>Tracheophyta</taxon>
        <taxon>Spermatophyta</taxon>
        <taxon>Magnoliopsida</taxon>
        <taxon>eudicotyledons</taxon>
        <taxon>Gunneridae</taxon>
        <taxon>Pentapetalae</taxon>
        <taxon>asterids</taxon>
        <taxon>campanulids</taxon>
        <taxon>Asterales</taxon>
        <taxon>Asteraceae</taxon>
        <taxon>Asteroideae</taxon>
        <taxon>Anthemideae</taxon>
        <taxon>Anthemidinae</taxon>
        <taxon>Tanacetum</taxon>
    </lineage>
</organism>
<protein>
    <submittedName>
        <fullName evidence="2">Retrovirus-related Pol polyprotein from transposon 17.6</fullName>
    </submittedName>
</protein>
<dbReference type="PANTHER" id="PTHR24559">
    <property type="entry name" value="TRANSPOSON TY3-I GAG-POL POLYPROTEIN"/>
    <property type="match status" value="1"/>
</dbReference>
<dbReference type="AlphaFoldDB" id="A0A6L2LGA3"/>
<feature type="region of interest" description="Disordered" evidence="1">
    <location>
        <begin position="123"/>
        <end position="144"/>
    </location>
</feature>
<name>A0A6L2LGA3_TANCI</name>
<dbReference type="EMBL" id="BKCJ010004399">
    <property type="protein sequence ID" value="GEU60813.1"/>
    <property type="molecule type" value="Genomic_DNA"/>
</dbReference>
<evidence type="ECO:0000256" key="1">
    <source>
        <dbReference type="SAM" id="MobiDB-lite"/>
    </source>
</evidence>
<feature type="region of interest" description="Disordered" evidence="1">
    <location>
        <begin position="79"/>
        <end position="110"/>
    </location>
</feature>
<reference evidence="2" key="1">
    <citation type="journal article" date="2019" name="Sci. Rep.">
        <title>Draft genome of Tanacetum cinerariifolium, the natural source of mosquito coil.</title>
        <authorList>
            <person name="Yamashiro T."/>
            <person name="Shiraishi A."/>
            <person name="Satake H."/>
            <person name="Nakayama K."/>
        </authorList>
    </citation>
    <scope>NUCLEOTIDE SEQUENCE</scope>
</reference>